<keyword evidence="2" id="KW-1185">Reference proteome</keyword>
<dbReference type="EMBL" id="JAINUF010000004">
    <property type="protein sequence ID" value="KAJ8365726.1"/>
    <property type="molecule type" value="Genomic_DNA"/>
</dbReference>
<comment type="caution">
    <text evidence="1">The sequence shown here is derived from an EMBL/GenBank/DDBJ whole genome shotgun (WGS) entry which is preliminary data.</text>
</comment>
<protein>
    <submittedName>
        <fullName evidence="1">Uncharacterized protein</fullName>
    </submittedName>
</protein>
<accession>A0A9Q1FT02</accession>
<gene>
    <name evidence="1" type="ORF">SKAU_G00145570</name>
</gene>
<name>A0A9Q1FT02_SYNKA</name>
<evidence type="ECO:0000313" key="2">
    <source>
        <dbReference type="Proteomes" id="UP001152622"/>
    </source>
</evidence>
<organism evidence="1 2">
    <name type="scientific">Synaphobranchus kaupii</name>
    <name type="common">Kaup's arrowtooth eel</name>
    <dbReference type="NCBI Taxonomy" id="118154"/>
    <lineage>
        <taxon>Eukaryota</taxon>
        <taxon>Metazoa</taxon>
        <taxon>Chordata</taxon>
        <taxon>Craniata</taxon>
        <taxon>Vertebrata</taxon>
        <taxon>Euteleostomi</taxon>
        <taxon>Actinopterygii</taxon>
        <taxon>Neopterygii</taxon>
        <taxon>Teleostei</taxon>
        <taxon>Anguilliformes</taxon>
        <taxon>Synaphobranchidae</taxon>
        <taxon>Synaphobranchus</taxon>
    </lineage>
</organism>
<dbReference type="Proteomes" id="UP001152622">
    <property type="component" value="Chromosome 4"/>
</dbReference>
<proteinExistence type="predicted"/>
<evidence type="ECO:0000313" key="1">
    <source>
        <dbReference type="EMBL" id="KAJ8365726.1"/>
    </source>
</evidence>
<reference evidence="1" key="1">
    <citation type="journal article" date="2023" name="Science">
        <title>Genome structures resolve the early diversification of teleost fishes.</title>
        <authorList>
            <person name="Parey E."/>
            <person name="Louis A."/>
            <person name="Montfort J."/>
            <person name="Bouchez O."/>
            <person name="Roques C."/>
            <person name="Iampietro C."/>
            <person name="Lluch J."/>
            <person name="Castinel A."/>
            <person name="Donnadieu C."/>
            <person name="Desvignes T."/>
            <person name="Floi Bucao C."/>
            <person name="Jouanno E."/>
            <person name="Wen M."/>
            <person name="Mejri S."/>
            <person name="Dirks R."/>
            <person name="Jansen H."/>
            <person name="Henkel C."/>
            <person name="Chen W.J."/>
            <person name="Zahm M."/>
            <person name="Cabau C."/>
            <person name="Klopp C."/>
            <person name="Thompson A.W."/>
            <person name="Robinson-Rechavi M."/>
            <person name="Braasch I."/>
            <person name="Lecointre G."/>
            <person name="Bobe J."/>
            <person name="Postlethwait J.H."/>
            <person name="Berthelot C."/>
            <person name="Roest Crollius H."/>
            <person name="Guiguen Y."/>
        </authorList>
    </citation>
    <scope>NUCLEOTIDE SEQUENCE</scope>
    <source>
        <strain evidence="1">WJC10195</strain>
    </source>
</reference>
<dbReference type="AlphaFoldDB" id="A0A9Q1FT02"/>
<sequence length="82" mass="9349">MRYFPGREGLTKVLRIQDAKILRKGARLSKSPPSQQTDTCVYSAACSPDMKQWKPWGLAWNANTDQKPFADSSFSKKERDRA</sequence>